<feature type="compositionally biased region" description="Low complexity" evidence="1">
    <location>
        <begin position="1"/>
        <end position="13"/>
    </location>
</feature>
<evidence type="ECO:0000256" key="1">
    <source>
        <dbReference type="SAM" id="MobiDB-lite"/>
    </source>
</evidence>
<evidence type="ECO:0000313" key="2">
    <source>
        <dbReference type="EMBL" id="GFD59595.1"/>
    </source>
</evidence>
<protein>
    <submittedName>
        <fullName evidence="2">Uncharacterized protein</fullName>
    </submittedName>
</protein>
<dbReference type="AlphaFoldDB" id="A0A699XI52"/>
<name>A0A699XI52_TANCI</name>
<accession>A0A699XI52</accession>
<sequence length="37" mass="4076">MPPAAGWLLAAPPRSTRPGAAERPGLRRESGRWPRRP</sequence>
<reference evidence="2" key="1">
    <citation type="journal article" date="2019" name="Sci. Rep.">
        <title>Draft genome of Tanacetum cinerariifolium, the natural source of mosquito coil.</title>
        <authorList>
            <person name="Yamashiro T."/>
            <person name="Shiraishi A."/>
            <person name="Satake H."/>
            <person name="Nakayama K."/>
        </authorList>
    </citation>
    <scope>NUCLEOTIDE SEQUENCE</scope>
</reference>
<feature type="non-terminal residue" evidence="2">
    <location>
        <position position="37"/>
    </location>
</feature>
<gene>
    <name evidence="2" type="ORF">Tci_931564</name>
</gene>
<feature type="compositionally biased region" description="Basic and acidic residues" evidence="1">
    <location>
        <begin position="24"/>
        <end position="37"/>
    </location>
</feature>
<dbReference type="EMBL" id="BKCJ011867061">
    <property type="protein sequence ID" value="GFD59595.1"/>
    <property type="molecule type" value="Genomic_DNA"/>
</dbReference>
<organism evidence="2">
    <name type="scientific">Tanacetum cinerariifolium</name>
    <name type="common">Dalmatian daisy</name>
    <name type="synonym">Chrysanthemum cinerariifolium</name>
    <dbReference type="NCBI Taxonomy" id="118510"/>
    <lineage>
        <taxon>Eukaryota</taxon>
        <taxon>Viridiplantae</taxon>
        <taxon>Streptophyta</taxon>
        <taxon>Embryophyta</taxon>
        <taxon>Tracheophyta</taxon>
        <taxon>Spermatophyta</taxon>
        <taxon>Magnoliopsida</taxon>
        <taxon>eudicotyledons</taxon>
        <taxon>Gunneridae</taxon>
        <taxon>Pentapetalae</taxon>
        <taxon>asterids</taxon>
        <taxon>campanulids</taxon>
        <taxon>Asterales</taxon>
        <taxon>Asteraceae</taxon>
        <taxon>Asteroideae</taxon>
        <taxon>Anthemideae</taxon>
        <taxon>Anthemidinae</taxon>
        <taxon>Tanacetum</taxon>
    </lineage>
</organism>
<proteinExistence type="predicted"/>
<feature type="region of interest" description="Disordered" evidence="1">
    <location>
        <begin position="1"/>
        <end position="37"/>
    </location>
</feature>
<comment type="caution">
    <text evidence="2">The sequence shown here is derived from an EMBL/GenBank/DDBJ whole genome shotgun (WGS) entry which is preliminary data.</text>
</comment>